<accession>A6IGL3</accession>
<dbReference type="AlphaFoldDB" id="A6IGL3"/>
<name>A6IGL3_RAT</name>
<sequence length="71" mass="8175">MCRNNQYSLRNQLYLFIQRVPENNSCSHRGGGRDDVTLGRVMSEISPSLKVRWWRTDVTGSLRQPAPLSLL</sequence>
<organism evidence="1 2">
    <name type="scientific">Rattus norvegicus</name>
    <name type="common">Rat</name>
    <dbReference type="NCBI Taxonomy" id="10116"/>
    <lineage>
        <taxon>Eukaryota</taxon>
        <taxon>Metazoa</taxon>
        <taxon>Chordata</taxon>
        <taxon>Craniata</taxon>
        <taxon>Vertebrata</taxon>
        <taxon>Euteleostomi</taxon>
        <taxon>Mammalia</taxon>
        <taxon>Eutheria</taxon>
        <taxon>Euarchontoglires</taxon>
        <taxon>Glires</taxon>
        <taxon>Rodentia</taxon>
        <taxon>Myomorpha</taxon>
        <taxon>Muroidea</taxon>
        <taxon>Muridae</taxon>
        <taxon>Murinae</taxon>
        <taxon>Rattus</taxon>
    </lineage>
</organism>
<gene>
    <name evidence="1" type="ORF">rCG_49087</name>
</gene>
<protein>
    <submittedName>
        <fullName evidence="1">RCG49087</fullName>
    </submittedName>
</protein>
<dbReference type="Proteomes" id="UP000234681">
    <property type="component" value="Chromosome 7"/>
</dbReference>
<dbReference type="EMBL" id="CH473960">
    <property type="protein sequence ID" value="EDM16686.1"/>
    <property type="molecule type" value="Genomic_DNA"/>
</dbReference>
<evidence type="ECO:0000313" key="1">
    <source>
        <dbReference type="EMBL" id="EDM16686.1"/>
    </source>
</evidence>
<reference evidence="1 2" key="1">
    <citation type="submission" date="2005-09" db="EMBL/GenBank/DDBJ databases">
        <authorList>
            <person name="Mural R.J."/>
            <person name="Li P.W."/>
            <person name="Adams M.D."/>
            <person name="Amanatides P.G."/>
            <person name="Baden-Tillson H."/>
            <person name="Barnstead M."/>
            <person name="Chin S.H."/>
            <person name="Dew I."/>
            <person name="Evans C.A."/>
            <person name="Ferriera S."/>
            <person name="Flanigan M."/>
            <person name="Fosler C."/>
            <person name="Glodek A."/>
            <person name="Gu Z."/>
            <person name="Holt R.A."/>
            <person name="Jennings D."/>
            <person name="Kraft C.L."/>
            <person name="Lu F."/>
            <person name="Nguyen T."/>
            <person name="Nusskern D.R."/>
            <person name="Pfannkoch C.M."/>
            <person name="Sitter C."/>
            <person name="Sutton G.G."/>
            <person name="Venter J.C."/>
            <person name="Wang Z."/>
            <person name="Woodage T."/>
            <person name="Zheng X.H."/>
            <person name="Zhong F."/>
        </authorList>
    </citation>
    <scope>NUCLEOTIDE SEQUENCE [LARGE SCALE GENOMIC DNA]</scope>
    <source>
        <strain>BN</strain>
        <strain evidence="2">Sprague-Dawley</strain>
    </source>
</reference>
<proteinExistence type="predicted"/>
<evidence type="ECO:0000313" key="2">
    <source>
        <dbReference type="Proteomes" id="UP000234681"/>
    </source>
</evidence>